<gene>
    <name evidence="3" type="ORF">AWB74_05968</name>
</gene>
<evidence type="ECO:0000259" key="2">
    <source>
        <dbReference type="Pfam" id="PF07811"/>
    </source>
</evidence>
<name>A0A158KK77_9BURK</name>
<comment type="caution">
    <text evidence="3">The sequence shown here is derived from an EMBL/GenBank/DDBJ whole genome shotgun (WGS) entry which is preliminary data.</text>
</comment>
<keyword evidence="1" id="KW-1133">Transmembrane helix</keyword>
<dbReference type="Proteomes" id="UP000055019">
    <property type="component" value="Unassembled WGS sequence"/>
</dbReference>
<evidence type="ECO:0000313" key="3">
    <source>
        <dbReference type="EMBL" id="SAL81484.1"/>
    </source>
</evidence>
<feature type="transmembrane region" description="Helical" evidence="1">
    <location>
        <begin position="21"/>
        <end position="42"/>
    </location>
</feature>
<keyword evidence="1" id="KW-0812">Transmembrane</keyword>
<organism evidence="3 4">
    <name type="scientific">Caballeronia arvi</name>
    <dbReference type="NCBI Taxonomy" id="1777135"/>
    <lineage>
        <taxon>Bacteria</taxon>
        <taxon>Pseudomonadati</taxon>
        <taxon>Pseudomonadota</taxon>
        <taxon>Betaproteobacteria</taxon>
        <taxon>Burkholderiales</taxon>
        <taxon>Burkholderiaceae</taxon>
        <taxon>Caballeronia</taxon>
    </lineage>
</organism>
<keyword evidence="4" id="KW-1185">Reference proteome</keyword>
<dbReference type="RefSeq" id="WP_087039277.1">
    <property type="nucleotide sequence ID" value="NZ_FCOM02000037.1"/>
</dbReference>
<dbReference type="AlphaFoldDB" id="A0A158KK77"/>
<sequence>MRAISPAAGRLFRRLARDERGLSAIEFALVGPVVFILILATVEVALDMIVDASVQFAAQQASRAGLTTVVPSNVTRDAQARQIINDILGGWKRMGGTVDIATRAYTTYNDLGSNNYQQSMGGFGDVVTYNITVTIPTFSGIPKLFGFETLTFQRNYLVQNEK</sequence>
<dbReference type="Pfam" id="PF07811">
    <property type="entry name" value="TadE"/>
    <property type="match status" value="1"/>
</dbReference>
<evidence type="ECO:0000256" key="1">
    <source>
        <dbReference type="SAM" id="Phobius"/>
    </source>
</evidence>
<evidence type="ECO:0000313" key="4">
    <source>
        <dbReference type="Proteomes" id="UP000055019"/>
    </source>
</evidence>
<dbReference type="InterPro" id="IPR012495">
    <property type="entry name" value="TadE-like_dom"/>
</dbReference>
<dbReference type="OrthoDB" id="8595948at2"/>
<accession>A0A158KK77</accession>
<reference evidence="3" key="1">
    <citation type="submission" date="2016-01" db="EMBL/GenBank/DDBJ databases">
        <authorList>
            <person name="Peeters C."/>
        </authorList>
    </citation>
    <scope>NUCLEOTIDE SEQUENCE [LARGE SCALE GENOMIC DNA]</scope>
    <source>
        <strain evidence="3">LMG 29317</strain>
    </source>
</reference>
<proteinExistence type="predicted"/>
<feature type="domain" description="TadE-like" evidence="2">
    <location>
        <begin position="21"/>
        <end position="63"/>
    </location>
</feature>
<dbReference type="EMBL" id="FCOM02000037">
    <property type="protein sequence ID" value="SAL81484.1"/>
    <property type="molecule type" value="Genomic_DNA"/>
</dbReference>
<protein>
    <submittedName>
        <fullName evidence="3">TadE family protein</fullName>
    </submittedName>
</protein>
<keyword evidence="1" id="KW-0472">Membrane</keyword>